<evidence type="ECO:0000256" key="2">
    <source>
        <dbReference type="ARBA" id="ARBA00010393"/>
    </source>
</evidence>
<name>S4GXV6_9BIFI</name>
<evidence type="ECO:0000256" key="3">
    <source>
        <dbReference type="ARBA" id="ARBA00022490"/>
    </source>
</evidence>
<evidence type="ECO:0000313" key="10">
    <source>
        <dbReference type="Proteomes" id="UP000014601"/>
    </source>
</evidence>
<dbReference type="PATRIC" id="fig|1261061.4.peg.628"/>
<dbReference type="SUPFAM" id="SSF52540">
    <property type="entry name" value="P-loop containing nucleoside triphosphate hydrolases"/>
    <property type="match status" value="1"/>
</dbReference>
<dbReference type="PANTHER" id="PTHR30473">
    <property type="entry name" value="PROTEIN PHOH"/>
    <property type="match status" value="1"/>
</dbReference>
<gene>
    <name evidence="9" type="ORF">HMPREF1576_00719</name>
</gene>
<dbReference type="Pfam" id="PF02562">
    <property type="entry name" value="PhoH"/>
    <property type="match status" value="1"/>
</dbReference>
<feature type="compositionally biased region" description="Basic and acidic residues" evidence="7">
    <location>
        <begin position="384"/>
        <end position="404"/>
    </location>
</feature>
<dbReference type="InterPro" id="IPR051451">
    <property type="entry name" value="PhoH2-like"/>
</dbReference>
<organism evidence="9 10">
    <name type="scientific">Gardnerella pickettii JCP7719</name>
    <dbReference type="NCBI Taxonomy" id="1261061"/>
    <lineage>
        <taxon>Bacteria</taxon>
        <taxon>Bacillati</taxon>
        <taxon>Actinomycetota</taxon>
        <taxon>Actinomycetes</taxon>
        <taxon>Bifidobacteriales</taxon>
        <taxon>Bifidobacteriaceae</taxon>
        <taxon>Gardnerella</taxon>
        <taxon>Gardnerella pickettii</taxon>
    </lineage>
</organism>
<comment type="caution">
    <text evidence="9">The sequence shown here is derived from an EMBL/GenBank/DDBJ whole genome shotgun (WGS) entry which is preliminary data.</text>
</comment>
<keyword evidence="4" id="KW-0547">Nucleotide-binding</keyword>
<reference evidence="9 10" key="1">
    <citation type="submission" date="2013-06" db="EMBL/GenBank/DDBJ databases">
        <authorList>
            <person name="Weinstock G."/>
            <person name="Sodergren E."/>
            <person name="Lobos E.A."/>
            <person name="Fulton L."/>
            <person name="Fulton R."/>
            <person name="Courtney L."/>
            <person name="Fronick C."/>
            <person name="O'Laughlin M."/>
            <person name="Godfrey J."/>
            <person name="Wilson R.M."/>
            <person name="Miner T."/>
            <person name="Farmer C."/>
            <person name="Delehaunty K."/>
            <person name="Cordes M."/>
            <person name="Minx P."/>
            <person name="Tomlinson C."/>
            <person name="Chen J."/>
            <person name="Wollam A."/>
            <person name="Pepin K.H."/>
            <person name="Bhonagiri V."/>
            <person name="Zhang X."/>
            <person name="Warren W."/>
            <person name="Mitreva M."/>
            <person name="Mardis E.R."/>
            <person name="Wilson R.K."/>
        </authorList>
    </citation>
    <scope>NUCLEOTIDE SEQUENCE [LARGE SCALE GENOMIC DNA]</scope>
    <source>
        <strain evidence="9 10">JCP7719</strain>
    </source>
</reference>
<dbReference type="EMBL" id="ATJO01000056">
    <property type="protein sequence ID" value="EPI50770.1"/>
    <property type="molecule type" value="Genomic_DNA"/>
</dbReference>
<dbReference type="InterPro" id="IPR003714">
    <property type="entry name" value="PhoH"/>
</dbReference>
<feature type="compositionally biased region" description="Polar residues" evidence="7">
    <location>
        <begin position="405"/>
        <end position="432"/>
    </location>
</feature>
<evidence type="ECO:0000256" key="4">
    <source>
        <dbReference type="ARBA" id="ARBA00022741"/>
    </source>
</evidence>
<feature type="region of interest" description="Disordered" evidence="7">
    <location>
        <begin position="384"/>
        <end position="432"/>
    </location>
</feature>
<comment type="similarity">
    <text evidence="2">Belongs to the PhoH family.</text>
</comment>
<accession>S4GXV6</accession>
<keyword evidence="3" id="KW-0963">Cytoplasm</keyword>
<evidence type="ECO:0000313" key="9">
    <source>
        <dbReference type="EMBL" id="EPI50770.1"/>
    </source>
</evidence>
<protein>
    <recommendedName>
        <fullName evidence="6">PhoH-like protein</fullName>
    </recommendedName>
</protein>
<comment type="subcellular location">
    <subcellularLocation>
        <location evidence="1">Cytoplasm</location>
    </subcellularLocation>
</comment>
<evidence type="ECO:0000256" key="5">
    <source>
        <dbReference type="ARBA" id="ARBA00022840"/>
    </source>
</evidence>
<dbReference type="GO" id="GO:0005524">
    <property type="term" value="F:ATP binding"/>
    <property type="evidence" value="ECO:0007669"/>
    <property type="project" value="UniProtKB-KW"/>
</dbReference>
<sequence>MANSTTRIVQIPSELSPVAVLGAADSNLRELEKAFPSVDISVHADCVKIVSRSARSEEDACKAEHALRKIVDCAYDAPVDSYAVKRMLERDVLKGSEHNVRIDRIGHNGGVFGGLKSFGAGAGDGAGFGAGAMESDFARDSADLMPSSEDAKRRAMSRKARMAKGVITFAGGNPVRAKTAGQTAYVQAMESNTVTFGIGPAGTGKTYLAVAKAVRALEDGRVRRIVLTRPAVEAGENLGFLPGTLNDKVDPYLRPLYDALSDMLGAPQLKRYMDENVVEVAPLAYMRGRTLNDAFVILDEAQNATVQQLKMFLTRLGFNTTMVITGDRTQVDLAVPKSGLASIENVLKDVKSIAFVHLNAQDVVRAELVGRIVEAYETWEKREADFRREKDGAKREAGDARGKSQETAQSQETAESQKSQSLESQNLERNSK</sequence>
<dbReference type="GO" id="GO:0005829">
    <property type="term" value="C:cytosol"/>
    <property type="evidence" value="ECO:0007669"/>
    <property type="project" value="TreeGrafter"/>
</dbReference>
<dbReference type="HOGENOM" id="CLU_051654_3_1_11"/>
<proteinExistence type="inferred from homology"/>
<evidence type="ECO:0000256" key="6">
    <source>
        <dbReference type="ARBA" id="ARBA00039970"/>
    </source>
</evidence>
<dbReference type="AlphaFoldDB" id="S4GXV6"/>
<evidence type="ECO:0000256" key="7">
    <source>
        <dbReference type="SAM" id="MobiDB-lite"/>
    </source>
</evidence>
<dbReference type="Gene3D" id="3.40.50.300">
    <property type="entry name" value="P-loop containing nucleotide triphosphate hydrolases"/>
    <property type="match status" value="1"/>
</dbReference>
<dbReference type="RefSeq" id="WP_004130583.1">
    <property type="nucleotide sequence ID" value="NZ_KE348083.1"/>
</dbReference>
<dbReference type="Proteomes" id="UP000014601">
    <property type="component" value="Unassembled WGS sequence"/>
</dbReference>
<evidence type="ECO:0000259" key="8">
    <source>
        <dbReference type="Pfam" id="PF02562"/>
    </source>
</evidence>
<dbReference type="FunFam" id="3.40.50.300:FF:000013">
    <property type="entry name" value="PhoH family ATPase"/>
    <property type="match status" value="1"/>
</dbReference>
<dbReference type="PANTHER" id="PTHR30473:SF1">
    <property type="entry name" value="PHOH-LIKE PROTEIN"/>
    <property type="match status" value="1"/>
</dbReference>
<evidence type="ECO:0000256" key="1">
    <source>
        <dbReference type="ARBA" id="ARBA00004496"/>
    </source>
</evidence>
<keyword evidence="5" id="KW-0067">ATP-binding</keyword>
<feature type="domain" description="PhoH-like protein" evidence="8">
    <location>
        <begin position="175"/>
        <end position="377"/>
    </location>
</feature>
<dbReference type="InterPro" id="IPR027417">
    <property type="entry name" value="P-loop_NTPase"/>
</dbReference>